<evidence type="ECO:0000256" key="5">
    <source>
        <dbReference type="SAM" id="Phobius"/>
    </source>
</evidence>
<dbReference type="GO" id="GO:0016020">
    <property type="term" value="C:membrane"/>
    <property type="evidence" value="ECO:0007669"/>
    <property type="project" value="UniProtKB-SubCell"/>
</dbReference>
<proteinExistence type="predicted"/>
<reference evidence="7" key="1">
    <citation type="submission" date="2019-08" db="EMBL/GenBank/DDBJ databases">
        <authorList>
            <person name="Kucharzyk K."/>
            <person name="Murdoch R.W."/>
            <person name="Higgins S."/>
            <person name="Loffler F."/>
        </authorList>
    </citation>
    <scope>NUCLEOTIDE SEQUENCE</scope>
</reference>
<feature type="transmembrane region" description="Helical" evidence="5">
    <location>
        <begin position="67"/>
        <end position="83"/>
    </location>
</feature>
<organism evidence="7">
    <name type="scientific">bioreactor metagenome</name>
    <dbReference type="NCBI Taxonomy" id="1076179"/>
    <lineage>
        <taxon>unclassified sequences</taxon>
        <taxon>metagenomes</taxon>
        <taxon>ecological metagenomes</taxon>
    </lineage>
</organism>
<feature type="domain" description="RDD" evidence="6">
    <location>
        <begin position="28"/>
        <end position="151"/>
    </location>
</feature>
<protein>
    <recommendedName>
        <fullName evidence="6">RDD domain-containing protein</fullName>
    </recommendedName>
</protein>
<gene>
    <name evidence="7" type="ORF">SDC9_09131</name>
</gene>
<dbReference type="Pfam" id="PF06271">
    <property type="entry name" value="RDD"/>
    <property type="match status" value="1"/>
</dbReference>
<name>A0A644T971_9ZZZZ</name>
<dbReference type="InterPro" id="IPR010432">
    <property type="entry name" value="RDD"/>
</dbReference>
<dbReference type="PANTHER" id="PTHR38480:SF1">
    <property type="entry name" value="SLR0254 PROTEIN"/>
    <property type="match status" value="1"/>
</dbReference>
<sequence length="161" mass="17305">MYYGADPIEKRAEVFYLDSENSTLKGVGVGIRFVALLIDGLVLLPVSYILALLMGTAGSNGFQLDGLGFWVSSILGFCYYFFFEGKLGATLGKMAVGLKVIKVDGSPCDMQAAAIRTLLRVIDALPFAYLIGVISIWVTELNQRLGDRAAGTIVVRAKSLG</sequence>
<evidence type="ECO:0000256" key="1">
    <source>
        <dbReference type="ARBA" id="ARBA00004141"/>
    </source>
</evidence>
<comment type="caution">
    <text evidence="7">The sequence shown here is derived from an EMBL/GenBank/DDBJ whole genome shotgun (WGS) entry which is preliminary data.</text>
</comment>
<dbReference type="PANTHER" id="PTHR38480">
    <property type="entry name" value="SLR0254 PROTEIN"/>
    <property type="match status" value="1"/>
</dbReference>
<evidence type="ECO:0000256" key="3">
    <source>
        <dbReference type="ARBA" id="ARBA00022989"/>
    </source>
</evidence>
<evidence type="ECO:0000313" key="7">
    <source>
        <dbReference type="EMBL" id="MPL63495.1"/>
    </source>
</evidence>
<feature type="transmembrane region" description="Helical" evidence="5">
    <location>
        <begin position="118"/>
        <end position="138"/>
    </location>
</feature>
<keyword evidence="2 5" id="KW-0812">Transmembrane</keyword>
<evidence type="ECO:0000256" key="2">
    <source>
        <dbReference type="ARBA" id="ARBA00022692"/>
    </source>
</evidence>
<evidence type="ECO:0000259" key="6">
    <source>
        <dbReference type="Pfam" id="PF06271"/>
    </source>
</evidence>
<dbReference type="AlphaFoldDB" id="A0A644T971"/>
<evidence type="ECO:0000256" key="4">
    <source>
        <dbReference type="ARBA" id="ARBA00023136"/>
    </source>
</evidence>
<keyword evidence="4 5" id="KW-0472">Membrane</keyword>
<dbReference type="EMBL" id="VSSQ01000021">
    <property type="protein sequence ID" value="MPL63495.1"/>
    <property type="molecule type" value="Genomic_DNA"/>
</dbReference>
<accession>A0A644T971</accession>
<comment type="subcellular location">
    <subcellularLocation>
        <location evidence="1">Membrane</location>
        <topology evidence="1">Multi-pass membrane protein</topology>
    </subcellularLocation>
</comment>
<keyword evidence="3 5" id="KW-1133">Transmembrane helix</keyword>
<feature type="transmembrane region" description="Helical" evidence="5">
    <location>
        <begin position="33"/>
        <end position="55"/>
    </location>
</feature>